<feature type="region of interest" description="Disordered" evidence="1">
    <location>
        <begin position="1"/>
        <end position="250"/>
    </location>
</feature>
<proteinExistence type="predicted"/>
<protein>
    <submittedName>
        <fullName evidence="2">Uncharacterized protein</fullName>
    </submittedName>
</protein>
<reference evidence="2 3" key="1">
    <citation type="journal article" date="2016" name="Mol. Biol. Evol.">
        <title>Comparative Genomics of Early-Diverging Mushroom-Forming Fungi Provides Insights into the Origins of Lignocellulose Decay Capabilities.</title>
        <authorList>
            <person name="Nagy L.G."/>
            <person name="Riley R."/>
            <person name="Tritt A."/>
            <person name="Adam C."/>
            <person name="Daum C."/>
            <person name="Floudas D."/>
            <person name="Sun H."/>
            <person name="Yadav J.S."/>
            <person name="Pangilinan J."/>
            <person name="Larsson K.H."/>
            <person name="Matsuura K."/>
            <person name="Barry K."/>
            <person name="Labutti K."/>
            <person name="Kuo R."/>
            <person name="Ohm R.A."/>
            <person name="Bhattacharya S.S."/>
            <person name="Shirouzu T."/>
            <person name="Yoshinaga Y."/>
            <person name="Martin F.M."/>
            <person name="Grigoriev I.V."/>
            <person name="Hibbett D.S."/>
        </authorList>
    </citation>
    <scope>NUCLEOTIDE SEQUENCE [LARGE SCALE GENOMIC DNA]</scope>
    <source>
        <strain evidence="2 3">CBS 109695</strain>
    </source>
</reference>
<feature type="compositionally biased region" description="Polar residues" evidence="1">
    <location>
        <begin position="15"/>
        <end position="43"/>
    </location>
</feature>
<feature type="compositionally biased region" description="Low complexity" evidence="1">
    <location>
        <begin position="129"/>
        <end position="155"/>
    </location>
</feature>
<feature type="compositionally biased region" description="Polar residues" evidence="1">
    <location>
        <begin position="171"/>
        <end position="180"/>
    </location>
</feature>
<sequence>MPPPSPSVAVPRGGSSHTGVSPSLAQSHTSSLLSPQDASTPSRGRSAAPVLENQSRGRSSTRGSLSDRERSSSRGTNSPIGSISPEGSAVAIAVGAFGVSANGRDPRNFAAERGRDRGAKRTVTEGVRTASPQAASVASASSSSNSSTPSGNSAVTVTPANSPTLLRINTDESTASSGSITPVAATEEERQRVKHYTPANSPVVTLKPRQFTVAPAQPSSPSTTVQLSPRGIVSHNTPSSPSSPKPEDGLVGRAVGIAGAFLGSFWSGS</sequence>
<evidence type="ECO:0000256" key="1">
    <source>
        <dbReference type="SAM" id="MobiDB-lite"/>
    </source>
</evidence>
<gene>
    <name evidence="2" type="ORF">FIBSPDRAFT_862809</name>
</gene>
<dbReference type="EMBL" id="KV417564">
    <property type="protein sequence ID" value="KZP19382.1"/>
    <property type="molecule type" value="Genomic_DNA"/>
</dbReference>
<dbReference type="STRING" id="436010.A0A166HYN0"/>
<evidence type="ECO:0000313" key="3">
    <source>
        <dbReference type="Proteomes" id="UP000076532"/>
    </source>
</evidence>
<dbReference type="Proteomes" id="UP000076532">
    <property type="component" value="Unassembled WGS sequence"/>
</dbReference>
<accession>A0A166HYN0</accession>
<keyword evidence="3" id="KW-1185">Reference proteome</keyword>
<feature type="compositionally biased region" description="Polar residues" evidence="1">
    <location>
        <begin position="217"/>
        <end position="227"/>
    </location>
</feature>
<organism evidence="2 3">
    <name type="scientific">Athelia psychrophila</name>
    <dbReference type="NCBI Taxonomy" id="1759441"/>
    <lineage>
        <taxon>Eukaryota</taxon>
        <taxon>Fungi</taxon>
        <taxon>Dikarya</taxon>
        <taxon>Basidiomycota</taxon>
        <taxon>Agaricomycotina</taxon>
        <taxon>Agaricomycetes</taxon>
        <taxon>Agaricomycetidae</taxon>
        <taxon>Atheliales</taxon>
        <taxon>Atheliaceae</taxon>
        <taxon>Athelia</taxon>
    </lineage>
</organism>
<dbReference type="AlphaFoldDB" id="A0A166HYN0"/>
<evidence type="ECO:0000313" key="2">
    <source>
        <dbReference type="EMBL" id="KZP19382.1"/>
    </source>
</evidence>
<feature type="compositionally biased region" description="Basic and acidic residues" evidence="1">
    <location>
        <begin position="104"/>
        <end position="123"/>
    </location>
</feature>
<name>A0A166HYN0_9AGAM</name>